<keyword evidence="4" id="KW-1185">Reference proteome</keyword>
<protein>
    <submittedName>
        <fullName evidence="3">Uncharacterized protein</fullName>
    </submittedName>
</protein>
<dbReference type="Gene3D" id="3.40.390.10">
    <property type="entry name" value="Collagenase (Catalytic Domain)"/>
    <property type="match status" value="1"/>
</dbReference>
<dbReference type="InterPro" id="IPR024079">
    <property type="entry name" value="MetalloPept_cat_dom_sf"/>
</dbReference>
<feature type="chain" id="PRO_5046760688" evidence="2">
    <location>
        <begin position="27"/>
        <end position="672"/>
    </location>
</feature>
<evidence type="ECO:0000256" key="1">
    <source>
        <dbReference type="SAM" id="Coils"/>
    </source>
</evidence>
<feature type="signal peptide" evidence="2">
    <location>
        <begin position="1"/>
        <end position="26"/>
    </location>
</feature>
<keyword evidence="1" id="KW-0175">Coiled coil</keyword>
<name>A0ABY3C7A2_9GAMM</name>
<dbReference type="SUPFAM" id="SSF55486">
    <property type="entry name" value="Metalloproteases ('zincins'), catalytic domain"/>
    <property type="match status" value="1"/>
</dbReference>
<dbReference type="EMBL" id="RYFG02000114">
    <property type="protein sequence ID" value="TRW91201.1"/>
    <property type="molecule type" value="Genomic_DNA"/>
</dbReference>
<dbReference type="Proteomes" id="UP000733744">
    <property type="component" value="Unassembled WGS sequence"/>
</dbReference>
<dbReference type="RefSeq" id="WP_127027784.1">
    <property type="nucleotide sequence ID" value="NZ_RYFG02000114.1"/>
</dbReference>
<comment type="caution">
    <text evidence="3">The sequence shown here is derived from an EMBL/GenBank/DDBJ whole genome shotgun (WGS) entry which is preliminary data.</text>
</comment>
<accession>A0ABY3C7A2</accession>
<evidence type="ECO:0000256" key="2">
    <source>
        <dbReference type="SAM" id="SignalP"/>
    </source>
</evidence>
<gene>
    <name evidence="3" type="ORF">EKO24_017450</name>
</gene>
<proteinExistence type="predicted"/>
<reference evidence="3 4" key="1">
    <citation type="journal article" date="2019" name="Antonie Van Leeuwenhoek">
        <title>Description of 'Ca. Methylobacter oryzae' KRF1, a novel species from the environmentally important Methylobacter clade 2.</title>
        <authorList>
            <person name="Khatri K."/>
            <person name="Mohite J.A."/>
            <person name="Pandit P.S."/>
            <person name="Bahulikar R."/>
            <person name="Rahalkar M.C."/>
        </authorList>
    </citation>
    <scope>NUCLEOTIDE SEQUENCE [LARGE SCALE GENOMIC DNA]</scope>
    <source>
        <strain evidence="3 4">KRF1</strain>
    </source>
</reference>
<dbReference type="Pfam" id="PF13583">
    <property type="entry name" value="Reprolysin_4"/>
    <property type="match status" value="1"/>
</dbReference>
<feature type="coiled-coil region" evidence="1">
    <location>
        <begin position="270"/>
        <end position="297"/>
    </location>
</feature>
<evidence type="ECO:0000313" key="4">
    <source>
        <dbReference type="Proteomes" id="UP000733744"/>
    </source>
</evidence>
<organism evidence="3 4">
    <name type="scientific">Candidatus Methylobacter oryzae</name>
    <dbReference type="NCBI Taxonomy" id="2497749"/>
    <lineage>
        <taxon>Bacteria</taxon>
        <taxon>Pseudomonadati</taxon>
        <taxon>Pseudomonadota</taxon>
        <taxon>Gammaproteobacteria</taxon>
        <taxon>Methylococcales</taxon>
        <taxon>Methylococcaceae</taxon>
        <taxon>Methylobacter</taxon>
    </lineage>
</organism>
<sequence>MKTHDIIKTNVMVALIAAAFATASYADVHSSAGLINVQPSTVYHAIRGQSLTDTLAQIAERSGITFKIDTDLGNDVVNRSIAAENWTIAVKSLLANYNFTIIQDKDTVKTVIVSGRNNDGVATSVADAGNLVVIEPKLRPLPEKYKNLPAGSVTPVVLPVKTMMDVKDGATIALDLPMGQFNVAHDHTENGDDGSKTWVGHLSDEGEGYRVFLSEGPGGTMGMVTTPDGTYNIESDETGIYLVDTGKLQHAGFDGDSAVPSETMMNAIAMKATQAQVDQLQVAVNEAKKALDSATALVTQYLSLLDVYQTKLKTAQAAYNAAIANRSAAQSTFDTAMAAYKAKPSAANQTAAYGAYTALNNAKNIAVNAANASQTAMNNVNVINVRLAAAKAAAAKAQANYDLAVKAFNGANSALSGANANATLTTDAPVVDLMVLYTTAGQTAGYAKQRIALLVTASNQAYVDSGINMKLRLVYAEPTTYIENNDNSEALSDLANDKGAFAGISQKRVQYGADLVFLFRPLYAQTSGSCGTTYVEFAQSGSANKWLAYGTVSDGRSKDSLRSYYCGDNTFTHEIGHSLGLVHDREYSDFTGVFDYSYAWGVQGSFATIMSYKQPVLMYFSSPALATKCAGQPCGYPETDKNRSSDQVKSANYTVPFVANFMPTMVATPVIK</sequence>
<keyword evidence="2" id="KW-0732">Signal</keyword>
<evidence type="ECO:0000313" key="3">
    <source>
        <dbReference type="EMBL" id="TRW91201.1"/>
    </source>
</evidence>